<keyword evidence="6" id="KW-0804">Transcription</keyword>
<dbReference type="AlphaFoldDB" id="A0A645J5D0"/>
<evidence type="ECO:0000256" key="1">
    <source>
        <dbReference type="ARBA" id="ARBA00006711"/>
    </source>
</evidence>
<keyword evidence="4" id="KW-0808">Transferase</keyword>
<evidence type="ECO:0000256" key="7">
    <source>
        <dbReference type="ARBA" id="ARBA00048552"/>
    </source>
</evidence>
<dbReference type="InterPro" id="IPR006110">
    <property type="entry name" value="Pol_omega/Rpo6/RPB6"/>
</dbReference>
<dbReference type="GO" id="GO:0000428">
    <property type="term" value="C:DNA-directed RNA polymerase complex"/>
    <property type="evidence" value="ECO:0007669"/>
    <property type="project" value="UniProtKB-KW"/>
</dbReference>
<comment type="similarity">
    <text evidence="1">Belongs to the RNA polymerase subunit omega family.</text>
</comment>
<proteinExistence type="inferred from homology"/>
<accession>A0A645J5D0</accession>
<comment type="caution">
    <text evidence="8">The sequence shown here is derived from an EMBL/GenBank/DDBJ whole genome shotgun (WGS) entry which is preliminary data.</text>
</comment>
<evidence type="ECO:0000256" key="5">
    <source>
        <dbReference type="ARBA" id="ARBA00022695"/>
    </source>
</evidence>
<dbReference type="GO" id="GO:0003677">
    <property type="term" value="F:DNA binding"/>
    <property type="evidence" value="ECO:0007669"/>
    <property type="project" value="InterPro"/>
</dbReference>
<dbReference type="EMBL" id="VSSQ01130037">
    <property type="protein sequence ID" value="MPN57909.1"/>
    <property type="molecule type" value="Genomic_DNA"/>
</dbReference>
<keyword evidence="3" id="KW-0240">DNA-directed RNA polymerase</keyword>
<dbReference type="EC" id="2.7.7.6" evidence="2"/>
<evidence type="ECO:0000256" key="6">
    <source>
        <dbReference type="ARBA" id="ARBA00023163"/>
    </source>
</evidence>
<dbReference type="Gene3D" id="3.90.940.10">
    <property type="match status" value="1"/>
</dbReference>
<name>A0A645J5D0_9ZZZZ</name>
<reference evidence="8" key="1">
    <citation type="submission" date="2019-08" db="EMBL/GenBank/DDBJ databases">
        <authorList>
            <person name="Kucharzyk K."/>
            <person name="Murdoch R.W."/>
            <person name="Higgins S."/>
            <person name="Loffler F."/>
        </authorList>
    </citation>
    <scope>NUCLEOTIDE SEQUENCE</scope>
</reference>
<organism evidence="8">
    <name type="scientific">bioreactor metagenome</name>
    <dbReference type="NCBI Taxonomy" id="1076179"/>
    <lineage>
        <taxon>unclassified sequences</taxon>
        <taxon>metagenomes</taxon>
        <taxon>ecological metagenomes</taxon>
    </lineage>
</organism>
<dbReference type="InterPro" id="IPR003716">
    <property type="entry name" value="DNA-dir_RNA_pol_omega"/>
</dbReference>
<evidence type="ECO:0000256" key="2">
    <source>
        <dbReference type="ARBA" id="ARBA00012418"/>
    </source>
</evidence>
<dbReference type="GO" id="GO:0006351">
    <property type="term" value="P:DNA-templated transcription"/>
    <property type="evidence" value="ECO:0007669"/>
    <property type="project" value="InterPro"/>
</dbReference>
<evidence type="ECO:0000256" key="4">
    <source>
        <dbReference type="ARBA" id="ARBA00022679"/>
    </source>
</evidence>
<protein>
    <recommendedName>
        <fullName evidence="2">DNA-directed RNA polymerase</fullName>
        <ecNumber evidence="2">2.7.7.6</ecNumber>
    </recommendedName>
</protein>
<dbReference type="HAMAP" id="MF_00366">
    <property type="entry name" value="RNApol_bact_RpoZ"/>
    <property type="match status" value="1"/>
</dbReference>
<sequence>MLRPAMSEILDRNQDCYAFVVAVAKRARDIAESAEEQHDVLEGKPVKLAVDEFASGKSKFITHSEVQL</sequence>
<dbReference type="GO" id="GO:0003899">
    <property type="term" value="F:DNA-directed RNA polymerase activity"/>
    <property type="evidence" value="ECO:0007669"/>
    <property type="project" value="UniProtKB-EC"/>
</dbReference>
<dbReference type="SMART" id="SM01409">
    <property type="entry name" value="RNA_pol_Rpb6"/>
    <property type="match status" value="1"/>
</dbReference>
<gene>
    <name evidence="8" type="ORF">SDC9_205605</name>
</gene>
<dbReference type="Pfam" id="PF01192">
    <property type="entry name" value="RNA_pol_Rpb6"/>
    <property type="match status" value="1"/>
</dbReference>
<comment type="catalytic activity">
    <reaction evidence="7">
        <text>RNA(n) + a ribonucleoside 5'-triphosphate = RNA(n+1) + diphosphate</text>
        <dbReference type="Rhea" id="RHEA:21248"/>
        <dbReference type="Rhea" id="RHEA-COMP:14527"/>
        <dbReference type="Rhea" id="RHEA-COMP:17342"/>
        <dbReference type="ChEBI" id="CHEBI:33019"/>
        <dbReference type="ChEBI" id="CHEBI:61557"/>
        <dbReference type="ChEBI" id="CHEBI:140395"/>
        <dbReference type="EC" id="2.7.7.6"/>
    </reaction>
</comment>
<dbReference type="InterPro" id="IPR036161">
    <property type="entry name" value="RPB6/omega-like_sf"/>
</dbReference>
<keyword evidence="5" id="KW-0548">Nucleotidyltransferase</keyword>
<dbReference type="SUPFAM" id="SSF63562">
    <property type="entry name" value="RPB6/omega subunit-like"/>
    <property type="match status" value="1"/>
</dbReference>
<evidence type="ECO:0000313" key="8">
    <source>
        <dbReference type="EMBL" id="MPN57909.1"/>
    </source>
</evidence>
<evidence type="ECO:0000256" key="3">
    <source>
        <dbReference type="ARBA" id="ARBA00022478"/>
    </source>
</evidence>